<dbReference type="EMBL" id="WWEO01000039">
    <property type="protein sequence ID" value="NCD68730.1"/>
    <property type="molecule type" value="Genomic_DNA"/>
</dbReference>
<organism evidence="2 3">
    <name type="scientific">Mucilaginibacter agri</name>
    <dbReference type="NCBI Taxonomy" id="2695265"/>
    <lineage>
        <taxon>Bacteria</taxon>
        <taxon>Pseudomonadati</taxon>
        <taxon>Bacteroidota</taxon>
        <taxon>Sphingobacteriia</taxon>
        <taxon>Sphingobacteriales</taxon>
        <taxon>Sphingobacteriaceae</taxon>
        <taxon>Mucilaginibacter</taxon>
    </lineage>
</organism>
<sequence>MKKLLLIAWLVILATTVVVLFWYNQYRYSLPTPVPEGYVSVKRGTTIHLVKQLNFHNNKPVFLHFFNPDCPCSRFNMAHFKSLVNQYGNKVNFVMVLMTNKPYAAAEIQQRFDINIPVLPRGHIAEMCGVYSTPQAVIINAKQQLYYRGNYNRSRYCEDKKTEYARMALQDMLQQQPLKNIDLLAWQAYGCQLPDCTR</sequence>
<evidence type="ECO:0000259" key="1">
    <source>
        <dbReference type="Pfam" id="PF20029"/>
    </source>
</evidence>
<dbReference type="Proteomes" id="UP000638732">
    <property type="component" value="Unassembled WGS sequence"/>
</dbReference>
<dbReference type="InterPro" id="IPR045494">
    <property type="entry name" value="DUF6436"/>
</dbReference>
<name>A0A965ZDG7_9SPHI</name>
<protein>
    <submittedName>
        <fullName evidence="2">Redoxin domain-containing protein</fullName>
    </submittedName>
</protein>
<reference evidence="2" key="1">
    <citation type="submission" date="2020-01" db="EMBL/GenBank/DDBJ databases">
        <authorList>
            <person name="Seo Y.L."/>
        </authorList>
    </citation>
    <scope>NUCLEOTIDE SEQUENCE</scope>
    <source>
        <strain evidence="2">R11</strain>
    </source>
</reference>
<reference evidence="2" key="2">
    <citation type="submission" date="2020-10" db="EMBL/GenBank/DDBJ databases">
        <title>Mucilaginibacter sp. nov., isolated from soil.</title>
        <authorList>
            <person name="Jeon C.O."/>
        </authorList>
    </citation>
    <scope>NUCLEOTIDE SEQUENCE</scope>
    <source>
        <strain evidence="2">R11</strain>
    </source>
</reference>
<evidence type="ECO:0000313" key="3">
    <source>
        <dbReference type="Proteomes" id="UP000638732"/>
    </source>
</evidence>
<dbReference type="SUPFAM" id="SSF52833">
    <property type="entry name" value="Thioredoxin-like"/>
    <property type="match status" value="1"/>
</dbReference>
<dbReference type="Pfam" id="PF20029">
    <property type="entry name" value="DUF6436"/>
    <property type="match status" value="1"/>
</dbReference>
<comment type="caution">
    <text evidence="2">The sequence shown here is derived from an EMBL/GenBank/DDBJ whole genome shotgun (WGS) entry which is preliminary data.</text>
</comment>
<dbReference type="Gene3D" id="3.40.30.10">
    <property type="entry name" value="Glutaredoxin"/>
    <property type="match status" value="1"/>
</dbReference>
<keyword evidence="3" id="KW-1185">Reference proteome</keyword>
<dbReference type="AlphaFoldDB" id="A0A965ZDG7"/>
<evidence type="ECO:0000313" key="2">
    <source>
        <dbReference type="EMBL" id="NCD68730.1"/>
    </source>
</evidence>
<gene>
    <name evidence="2" type="ORF">GSY63_05125</name>
</gene>
<dbReference type="InterPro" id="IPR036249">
    <property type="entry name" value="Thioredoxin-like_sf"/>
</dbReference>
<accession>A0A965ZDG7</accession>
<proteinExistence type="predicted"/>
<dbReference type="RefSeq" id="WP_166584749.1">
    <property type="nucleotide sequence ID" value="NZ_WWEO01000039.1"/>
</dbReference>
<feature type="domain" description="DUF6436" evidence="1">
    <location>
        <begin position="50"/>
        <end position="191"/>
    </location>
</feature>